<keyword evidence="2" id="KW-1185">Reference proteome</keyword>
<dbReference type="EMBL" id="PJQM01003881">
    <property type="protein sequence ID" value="RCH86679.1"/>
    <property type="molecule type" value="Genomic_DNA"/>
</dbReference>
<proteinExistence type="predicted"/>
<evidence type="ECO:0000313" key="1">
    <source>
        <dbReference type="EMBL" id="RCH86679.1"/>
    </source>
</evidence>
<organism evidence="1 2">
    <name type="scientific">Rhizopus stolonifer</name>
    <name type="common">Rhizopus nigricans</name>
    <dbReference type="NCBI Taxonomy" id="4846"/>
    <lineage>
        <taxon>Eukaryota</taxon>
        <taxon>Fungi</taxon>
        <taxon>Fungi incertae sedis</taxon>
        <taxon>Mucoromycota</taxon>
        <taxon>Mucoromycotina</taxon>
        <taxon>Mucoromycetes</taxon>
        <taxon>Mucorales</taxon>
        <taxon>Mucorineae</taxon>
        <taxon>Rhizopodaceae</taxon>
        <taxon>Rhizopus</taxon>
    </lineage>
</organism>
<protein>
    <submittedName>
        <fullName evidence="1">Uncharacterized protein</fullName>
    </submittedName>
</protein>
<dbReference type="Proteomes" id="UP000253551">
    <property type="component" value="Unassembled WGS sequence"/>
</dbReference>
<sequence>MEEYYDEQLDALSQLLPTPPLVIDNASVQLKKRKTLRFTETILAANDAIATNNQSQQGKIKLTQIGQ</sequence>
<dbReference type="AlphaFoldDB" id="A0A367JA27"/>
<name>A0A367JA27_RHIST</name>
<accession>A0A367JA27</accession>
<gene>
    <name evidence="1" type="ORF">CU098_010148</name>
</gene>
<comment type="caution">
    <text evidence="1">The sequence shown here is derived from an EMBL/GenBank/DDBJ whole genome shotgun (WGS) entry which is preliminary data.</text>
</comment>
<reference evidence="1 2" key="1">
    <citation type="journal article" date="2018" name="G3 (Bethesda)">
        <title>Phylogenetic and Phylogenomic Definition of Rhizopus Species.</title>
        <authorList>
            <person name="Gryganskyi A.P."/>
            <person name="Golan J."/>
            <person name="Dolatabadi S."/>
            <person name="Mondo S."/>
            <person name="Robb S."/>
            <person name="Idnurm A."/>
            <person name="Muszewska A."/>
            <person name="Steczkiewicz K."/>
            <person name="Masonjones S."/>
            <person name="Liao H.L."/>
            <person name="Gajdeczka M.T."/>
            <person name="Anike F."/>
            <person name="Vuek A."/>
            <person name="Anishchenko I.M."/>
            <person name="Voigt K."/>
            <person name="de Hoog G.S."/>
            <person name="Smith M.E."/>
            <person name="Heitman J."/>
            <person name="Vilgalys R."/>
            <person name="Stajich J.E."/>
        </authorList>
    </citation>
    <scope>NUCLEOTIDE SEQUENCE [LARGE SCALE GENOMIC DNA]</scope>
    <source>
        <strain evidence="1 2">LSU 92-RS-03</strain>
    </source>
</reference>
<evidence type="ECO:0000313" key="2">
    <source>
        <dbReference type="Proteomes" id="UP000253551"/>
    </source>
</evidence>
<dbReference type="OrthoDB" id="2251885at2759"/>